<evidence type="ECO:0000256" key="4">
    <source>
        <dbReference type="ARBA" id="ARBA00017470"/>
    </source>
</evidence>
<comment type="function">
    <text evidence="8">Part of the ABC transporter complex UgpBAEC involved in sn-glycerol-3-phosphate (G3P) import. Binds G3P.</text>
</comment>
<name>A0ABW5ALD9_9BRAD</name>
<evidence type="ECO:0000256" key="9">
    <source>
        <dbReference type="SAM" id="MobiDB-lite"/>
    </source>
</evidence>
<evidence type="ECO:0000256" key="7">
    <source>
        <dbReference type="ARBA" id="ARBA00022764"/>
    </source>
</evidence>
<comment type="caution">
    <text evidence="10">The sequence shown here is derived from an EMBL/GenBank/DDBJ whole genome shotgun (WGS) entry which is preliminary data.</text>
</comment>
<feature type="region of interest" description="Disordered" evidence="9">
    <location>
        <begin position="1"/>
        <end position="21"/>
    </location>
</feature>
<evidence type="ECO:0000313" key="10">
    <source>
        <dbReference type="EMBL" id="MFD2182981.1"/>
    </source>
</evidence>
<keyword evidence="6" id="KW-0732">Signal</keyword>
<keyword evidence="11" id="KW-1185">Reference proteome</keyword>
<proteinExistence type="inferred from homology"/>
<evidence type="ECO:0000256" key="1">
    <source>
        <dbReference type="ARBA" id="ARBA00004418"/>
    </source>
</evidence>
<evidence type="ECO:0000256" key="8">
    <source>
        <dbReference type="ARBA" id="ARBA00034473"/>
    </source>
</evidence>
<comment type="similarity">
    <text evidence="2">Belongs to the bacterial solute-binding protein 1 family.</text>
</comment>
<evidence type="ECO:0000256" key="6">
    <source>
        <dbReference type="ARBA" id="ARBA00022729"/>
    </source>
</evidence>
<evidence type="ECO:0000256" key="3">
    <source>
        <dbReference type="ARBA" id="ARBA00011557"/>
    </source>
</evidence>
<dbReference type="Pfam" id="PF13416">
    <property type="entry name" value="SBP_bac_8"/>
    <property type="match status" value="1"/>
</dbReference>
<protein>
    <recommendedName>
        <fullName evidence="4">sn-glycerol-3-phosphate-binding periplasmic protein UgpB</fullName>
    </recommendedName>
</protein>
<keyword evidence="5" id="KW-0813">Transport</keyword>
<dbReference type="PANTHER" id="PTHR43649">
    <property type="entry name" value="ARABINOSE-BINDING PROTEIN-RELATED"/>
    <property type="match status" value="1"/>
</dbReference>
<dbReference type="InterPro" id="IPR006311">
    <property type="entry name" value="TAT_signal"/>
</dbReference>
<dbReference type="PANTHER" id="PTHR43649:SF31">
    <property type="entry name" value="SN-GLYCEROL-3-PHOSPHATE-BINDING PERIPLASMIC PROTEIN UGPB"/>
    <property type="match status" value="1"/>
</dbReference>
<gene>
    <name evidence="10" type="primary">ugpB</name>
    <name evidence="10" type="ORF">ACFSOX_12530</name>
</gene>
<dbReference type="Gene3D" id="3.40.190.10">
    <property type="entry name" value="Periplasmic binding protein-like II"/>
    <property type="match status" value="2"/>
</dbReference>
<sequence>MSEPTPPGPTRPTTPARSGPSRRAVLVGIGAGAGLGAVGSPRPARAAPTEVQFWHAMAGELGRQIERIVEGFNAGQDAVRVVPVFKGSYTDTVSAAIFAVRTKAHPAIVQVNEIGTATMMAARGAVYPLFELMRDMGEPFDASAFLPPIAGFYRDPAGNLLSYPFNASTPILYFNRDLFRAAGLDDKTPPKTWPQVEDAARRLRLAGVVCGFSTHWPSWVNVENFSAFHDVPIATRSNGLAGPGAELMLANPVLTRHVAALAAWQKSGVYSYGGRGTAAEPMLHTGQCGIFIGSSALAADIRARAKFEVGYGMLPYWPDVPGAPRNTMIGGASLWVLRGRPAAEYRGAARFFAYLARAEVQSRWHQATGYLPVSRAAYEHARSEGFYDRNPGAAIAIEELTLNPPTDNSRGLRLGSFILVRDVIEEELEAAFAGKKPAAEALATAVRRGNELLAQFDRASR</sequence>
<feature type="compositionally biased region" description="Pro residues" evidence="9">
    <location>
        <begin position="1"/>
        <end position="12"/>
    </location>
</feature>
<comment type="subunit">
    <text evidence="3">The complex is composed of two ATP-binding proteins (UgpC), two transmembrane proteins (UgpA and UgpE) and a solute-binding protein (UgpB).</text>
</comment>
<evidence type="ECO:0000313" key="11">
    <source>
        <dbReference type="Proteomes" id="UP001597314"/>
    </source>
</evidence>
<keyword evidence="7" id="KW-0574">Periplasm</keyword>
<accession>A0ABW5ALD9</accession>
<dbReference type="InterPro" id="IPR050490">
    <property type="entry name" value="Bact_solute-bd_prot1"/>
</dbReference>
<evidence type="ECO:0000256" key="5">
    <source>
        <dbReference type="ARBA" id="ARBA00022448"/>
    </source>
</evidence>
<dbReference type="EMBL" id="JBHUIW010000013">
    <property type="protein sequence ID" value="MFD2182981.1"/>
    <property type="molecule type" value="Genomic_DNA"/>
</dbReference>
<organism evidence="10 11">
    <name type="scientific">Rhodoplanes azumiensis</name>
    <dbReference type="NCBI Taxonomy" id="1897628"/>
    <lineage>
        <taxon>Bacteria</taxon>
        <taxon>Pseudomonadati</taxon>
        <taxon>Pseudomonadota</taxon>
        <taxon>Alphaproteobacteria</taxon>
        <taxon>Hyphomicrobiales</taxon>
        <taxon>Nitrobacteraceae</taxon>
        <taxon>Rhodoplanes</taxon>
    </lineage>
</organism>
<dbReference type="InterPro" id="IPR006059">
    <property type="entry name" value="SBP"/>
</dbReference>
<dbReference type="PROSITE" id="PS51318">
    <property type="entry name" value="TAT"/>
    <property type="match status" value="1"/>
</dbReference>
<dbReference type="SUPFAM" id="SSF53850">
    <property type="entry name" value="Periplasmic binding protein-like II"/>
    <property type="match status" value="1"/>
</dbReference>
<reference evidence="11" key="1">
    <citation type="journal article" date="2019" name="Int. J. Syst. Evol. Microbiol.">
        <title>The Global Catalogue of Microorganisms (GCM) 10K type strain sequencing project: providing services to taxonomists for standard genome sequencing and annotation.</title>
        <authorList>
            <consortium name="The Broad Institute Genomics Platform"/>
            <consortium name="The Broad Institute Genome Sequencing Center for Infectious Disease"/>
            <person name="Wu L."/>
            <person name="Ma J."/>
        </authorList>
    </citation>
    <scope>NUCLEOTIDE SEQUENCE [LARGE SCALE GENOMIC DNA]</scope>
    <source>
        <strain evidence="11">CGMCC 1.6774</strain>
    </source>
</reference>
<dbReference type="NCBIfam" id="NF008211">
    <property type="entry name" value="PRK10974.1"/>
    <property type="match status" value="1"/>
</dbReference>
<dbReference type="RefSeq" id="WP_378478153.1">
    <property type="nucleotide sequence ID" value="NZ_JBHUIW010000013.1"/>
</dbReference>
<comment type="subcellular location">
    <subcellularLocation>
        <location evidence="1">Periplasm</location>
    </subcellularLocation>
</comment>
<dbReference type="Proteomes" id="UP001597314">
    <property type="component" value="Unassembled WGS sequence"/>
</dbReference>
<evidence type="ECO:0000256" key="2">
    <source>
        <dbReference type="ARBA" id="ARBA00008520"/>
    </source>
</evidence>
<dbReference type="CDD" id="cd14748">
    <property type="entry name" value="PBP2_UgpB"/>
    <property type="match status" value="1"/>
</dbReference>